<feature type="transmembrane region" description="Helical" evidence="8">
    <location>
        <begin position="308"/>
        <end position="326"/>
    </location>
</feature>
<evidence type="ECO:0000256" key="2">
    <source>
        <dbReference type="ARBA" id="ARBA00022448"/>
    </source>
</evidence>
<name>A0ABW1NTU0_9ACTN</name>
<feature type="transmembrane region" description="Helical" evidence="8">
    <location>
        <begin position="358"/>
        <end position="377"/>
    </location>
</feature>
<keyword evidence="5 8" id="KW-1133">Transmembrane helix</keyword>
<evidence type="ECO:0000313" key="10">
    <source>
        <dbReference type="EMBL" id="MFC6086788.1"/>
    </source>
</evidence>
<feature type="transmembrane region" description="Helical" evidence="8">
    <location>
        <begin position="256"/>
        <end position="278"/>
    </location>
</feature>
<feature type="transmembrane region" description="Helical" evidence="8">
    <location>
        <begin position="76"/>
        <end position="96"/>
    </location>
</feature>
<keyword evidence="11" id="KW-1185">Reference proteome</keyword>
<dbReference type="Pfam" id="PF07690">
    <property type="entry name" value="MFS_1"/>
    <property type="match status" value="1"/>
</dbReference>
<evidence type="ECO:0000256" key="4">
    <source>
        <dbReference type="ARBA" id="ARBA00022692"/>
    </source>
</evidence>
<dbReference type="InterPro" id="IPR020846">
    <property type="entry name" value="MFS_dom"/>
</dbReference>
<keyword evidence="6 8" id="KW-0472">Membrane</keyword>
<evidence type="ECO:0000256" key="1">
    <source>
        <dbReference type="ARBA" id="ARBA00004651"/>
    </source>
</evidence>
<evidence type="ECO:0000259" key="9">
    <source>
        <dbReference type="PROSITE" id="PS50850"/>
    </source>
</evidence>
<evidence type="ECO:0000256" key="6">
    <source>
        <dbReference type="ARBA" id="ARBA00023136"/>
    </source>
</evidence>
<feature type="transmembrane region" description="Helical" evidence="8">
    <location>
        <begin position="12"/>
        <end position="37"/>
    </location>
</feature>
<dbReference type="Proteomes" id="UP001596137">
    <property type="component" value="Unassembled WGS sequence"/>
</dbReference>
<dbReference type="CDD" id="cd06173">
    <property type="entry name" value="MFS_MefA_like"/>
    <property type="match status" value="1"/>
</dbReference>
<dbReference type="PANTHER" id="PTHR43266:SF2">
    <property type="entry name" value="MAJOR FACILITATOR SUPERFAMILY (MFS) PROFILE DOMAIN-CONTAINING PROTEIN"/>
    <property type="match status" value="1"/>
</dbReference>
<dbReference type="PROSITE" id="PS50850">
    <property type="entry name" value="MFS"/>
    <property type="match status" value="1"/>
</dbReference>
<feature type="domain" description="Major facilitator superfamily (MFS) profile" evidence="9">
    <location>
        <begin position="10"/>
        <end position="423"/>
    </location>
</feature>
<protein>
    <submittedName>
        <fullName evidence="10">MFS transporter</fullName>
    </submittedName>
</protein>
<dbReference type="Gene3D" id="1.20.1250.20">
    <property type="entry name" value="MFS general substrate transporter like domains"/>
    <property type="match status" value="1"/>
</dbReference>
<evidence type="ECO:0000256" key="7">
    <source>
        <dbReference type="SAM" id="MobiDB-lite"/>
    </source>
</evidence>
<dbReference type="InterPro" id="IPR011701">
    <property type="entry name" value="MFS"/>
</dbReference>
<evidence type="ECO:0000313" key="11">
    <source>
        <dbReference type="Proteomes" id="UP001596137"/>
    </source>
</evidence>
<dbReference type="EMBL" id="JBHSRF010000100">
    <property type="protein sequence ID" value="MFC6086788.1"/>
    <property type="molecule type" value="Genomic_DNA"/>
</dbReference>
<accession>A0ABW1NTU0</accession>
<sequence length="459" mass="47212">MAPPVSGFRAFTVLWCGQFVSLTGSALSGFALGVYVYQVTGSATALGLVYALSALPFVLASPFTGSLVDRIGARRAMLAANAGSLIAMLVLAAALFADASAVWPVCLVVACLSVLAALQMPAFEASVPLLVPKQQLGRANGMRLIAVASSQVLAPVAAGFLLIAIGIDGIILMDCVSFGAAILALLWVRIPLARRSGEAAAGAAALLKDFWVAWRYVAARRGLLGLLAFVAALEFCAGVVDVSITPLVLAFASSGALGTILTVGGIGMVAGSLAMTAWGGPRRRVRAILGCSLVLAAAIVAGSTRPDVVLVAIAAFVFFAVLAVVIGSNQSLWQSKVEPHLLGRVIALRNMIASVPRLLAFGLAGLAADTVFLPLAGRDRVRSPFLAGLIGDGPGRGVALLMMVMGLLLALCAVVAYLSPRLRHLEDELPDVTPEDVTPGGAAADPREVPEPWQSETVS</sequence>
<dbReference type="InterPro" id="IPR036259">
    <property type="entry name" value="MFS_trans_sf"/>
</dbReference>
<feature type="transmembrane region" description="Helical" evidence="8">
    <location>
        <begin position="223"/>
        <end position="244"/>
    </location>
</feature>
<keyword evidence="2" id="KW-0813">Transport</keyword>
<evidence type="ECO:0000256" key="8">
    <source>
        <dbReference type="SAM" id="Phobius"/>
    </source>
</evidence>
<gene>
    <name evidence="10" type="ORF">ACFP1K_36860</name>
</gene>
<feature type="transmembrane region" description="Helical" evidence="8">
    <location>
        <begin position="170"/>
        <end position="188"/>
    </location>
</feature>
<reference evidence="11" key="1">
    <citation type="journal article" date="2019" name="Int. J. Syst. Evol. Microbiol.">
        <title>The Global Catalogue of Microorganisms (GCM) 10K type strain sequencing project: providing services to taxonomists for standard genome sequencing and annotation.</title>
        <authorList>
            <consortium name="The Broad Institute Genomics Platform"/>
            <consortium name="The Broad Institute Genome Sequencing Center for Infectious Disease"/>
            <person name="Wu L."/>
            <person name="Ma J."/>
        </authorList>
    </citation>
    <scope>NUCLEOTIDE SEQUENCE [LARGE SCALE GENOMIC DNA]</scope>
    <source>
        <strain evidence="11">JCM 30346</strain>
    </source>
</reference>
<feature type="transmembrane region" description="Helical" evidence="8">
    <location>
        <begin position="43"/>
        <end position="64"/>
    </location>
</feature>
<evidence type="ECO:0000256" key="3">
    <source>
        <dbReference type="ARBA" id="ARBA00022475"/>
    </source>
</evidence>
<feature type="transmembrane region" description="Helical" evidence="8">
    <location>
        <begin position="144"/>
        <end position="164"/>
    </location>
</feature>
<proteinExistence type="predicted"/>
<dbReference type="RefSeq" id="WP_380762312.1">
    <property type="nucleotide sequence ID" value="NZ_JBHSRF010000100.1"/>
</dbReference>
<evidence type="ECO:0000256" key="5">
    <source>
        <dbReference type="ARBA" id="ARBA00022989"/>
    </source>
</evidence>
<comment type="caution">
    <text evidence="10">The sequence shown here is derived from an EMBL/GenBank/DDBJ whole genome shotgun (WGS) entry which is preliminary data.</text>
</comment>
<feature type="region of interest" description="Disordered" evidence="7">
    <location>
        <begin position="429"/>
        <end position="459"/>
    </location>
</feature>
<keyword evidence="4 8" id="KW-0812">Transmembrane</keyword>
<feature type="transmembrane region" description="Helical" evidence="8">
    <location>
        <begin position="285"/>
        <end position="302"/>
    </location>
</feature>
<comment type="subcellular location">
    <subcellularLocation>
        <location evidence="1">Cell membrane</location>
        <topology evidence="1">Multi-pass membrane protein</topology>
    </subcellularLocation>
</comment>
<dbReference type="SUPFAM" id="SSF103473">
    <property type="entry name" value="MFS general substrate transporter"/>
    <property type="match status" value="1"/>
</dbReference>
<keyword evidence="3" id="KW-1003">Cell membrane</keyword>
<dbReference type="PANTHER" id="PTHR43266">
    <property type="entry name" value="MACROLIDE-EFFLUX PROTEIN"/>
    <property type="match status" value="1"/>
</dbReference>
<organism evidence="10 11">
    <name type="scientific">Sphaerisporangium aureirubrum</name>
    <dbReference type="NCBI Taxonomy" id="1544736"/>
    <lineage>
        <taxon>Bacteria</taxon>
        <taxon>Bacillati</taxon>
        <taxon>Actinomycetota</taxon>
        <taxon>Actinomycetes</taxon>
        <taxon>Streptosporangiales</taxon>
        <taxon>Streptosporangiaceae</taxon>
        <taxon>Sphaerisporangium</taxon>
    </lineage>
</organism>
<feature type="transmembrane region" description="Helical" evidence="8">
    <location>
        <begin position="397"/>
        <end position="418"/>
    </location>
</feature>
<feature type="transmembrane region" description="Helical" evidence="8">
    <location>
        <begin position="102"/>
        <end position="123"/>
    </location>
</feature>